<proteinExistence type="predicted"/>
<evidence type="ECO:0000256" key="2">
    <source>
        <dbReference type="SAM" id="SignalP"/>
    </source>
</evidence>
<evidence type="ECO:0000313" key="3">
    <source>
        <dbReference type="EMBL" id="NID16148.1"/>
    </source>
</evidence>
<keyword evidence="2" id="KW-0732">Signal</keyword>
<sequence length="317" mass="34632">MNKLRRIYRACAATAAFLFLSQASWAGKEGGIDIHVGSGNVLGILEEETHLHLDAFRRVVLTRPAFHSNTFLMNGLQKRLWDSTVARFDYSYKNASGETVTRTYHARSGQSIGGTMDDIAHGGSSSGSSSSGSGKTPTANDLDILKDAEERRFYTADNAEHVRVRNLDARGSKVKVTNGDFKRVRDAELKTLRHIEFDLRNGVIPEGGRITGYVSQPPCDSCTEVIRNFGEDYEIAGDIYHLVPAPRNAAPADGELGESNKAASRYFRVRKRAIEFALQANRVTTPAPATWGADASETIGALQAAEQGELNALPCRK</sequence>
<gene>
    <name evidence="3" type="ORF">HBF32_11825</name>
</gene>
<protein>
    <recommendedName>
        <fullName evidence="5">Deaminase of polymorphic toxin system</fullName>
    </recommendedName>
</protein>
<name>A0A7X5QVG3_9GAMM</name>
<feature type="compositionally biased region" description="Low complexity" evidence="1">
    <location>
        <begin position="122"/>
        <end position="134"/>
    </location>
</feature>
<feature type="region of interest" description="Disordered" evidence="1">
    <location>
        <begin position="108"/>
        <end position="140"/>
    </location>
</feature>
<accession>A0A7X5QVG3</accession>
<comment type="caution">
    <text evidence="3">The sequence shown here is derived from an EMBL/GenBank/DDBJ whole genome shotgun (WGS) entry which is preliminary data.</text>
</comment>
<dbReference type="RefSeq" id="WP_166699814.1">
    <property type="nucleotide sequence ID" value="NZ_JAAQTL010000001.1"/>
</dbReference>
<feature type="chain" id="PRO_5030964347" description="Deaminase of polymorphic toxin system" evidence="2">
    <location>
        <begin position="27"/>
        <end position="317"/>
    </location>
</feature>
<dbReference type="Proteomes" id="UP000518878">
    <property type="component" value="Unassembled WGS sequence"/>
</dbReference>
<dbReference type="EMBL" id="JAAQTL010000001">
    <property type="protein sequence ID" value="NID16148.1"/>
    <property type="molecule type" value="Genomic_DNA"/>
</dbReference>
<organism evidence="3 4">
    <name type="scientific">Luteibacter yeojuensis</name>
    <dbReference type="NCBI Taxonomy" id="345309"/>
    <lineage>
        <taxon>Bacteria</taxon>
        <taxon>Pseudomonadati</taxon>
        <taxon>Pseudomonadota</taxon>
        <taxon>Gammaproteobacteria</taxon>
        <taxon>Lysobacterales</taxon>
        <taxon>Rhodanobacteraceae</taxon>
        <taxon>Luteibacter</taxon>
    </lineage>
</organism>
<evidence type="ECO:0000256" key="1">
    <source>
        <dbReference type="SAM" id="MobiDB-lite"/>
    </source>
</evidence>
<keyword evidence="4" id="KW-1185">Reference proteome</keyword>
<dbReference type="AlphaFoldDB" id="A0A7X5QVG3"/>
<reference evidence="3 4" key="1">
    <citation type="journal article" date="2006" name="Int. J. Syst. Evol. Microbiol.">
        <title>Dyella yeojuensis sp. nov., isolated from greenhouse soil in Korea.</title>
        <authorList>
            <person name="Kim B.Y."/>
            <person name="Weon H.Y."/>
            <person name="Lee K.H."/>
            <person name="Seok S.J."/>
            <person name="Kwon S.W."/>
            <person name="Go S.J."/>
            <person name="Stackebrandt E."/>
        </authorList>
    </citation>
    <scope>NUCLEOTIDE SEQUENCE [LARGE SCALE GENOMIC DNA]</scope>
    <source>
        <strain evidence="3 4">DSM 17673</strain>
    </source>
</reference>
<evidence type="ECO:0008006" key="5">
    <source>
        <dbReference type="Google" id="ProtNLM"/>
    </source>
</evidence>
<feature type="signal peptide" evidence="2">
    <location>
        <begin position="1"/>
        <end position="26"/>
    </location>
</feature>
<evidence type="ECO:0000313" key="4">
    <source>
        <dbReference type="Proteomes" id="UP000518878"/>
    </source>
</evidence>